<protein>
    <submittedName>
        <fullName evidence="1">Uncharacterized protein</fullName>
    </submittedName>
</protein>
<evidence type="ECO:0000313" key="2">
    <source>
        <dbReference type="Proteomes" id="UP000824469"/>
    </source>
</evidence>
<evidence type="ECO:0000313" key="1">
    <source>
        <dbReference type="EMBL" id="KAH9316190.1"/>
    </source>
</evidence>
<organism evidence="1 2">
    <name type="scientific">Taxus chinensis</name>
    <name type="common">Chinese yew</name>
    <name type="synonym">Taxus wallichiana var. chinensis</name>
    <dbReference type="NCBI Taxonomy" id="29808"/>
    <lineage>
        <taxon>Eukaryota</taxon>
        <taxon>Viridiplantae</taxon>
        <taxon>Streptophyta</taxon>
        <taxon>Embryophyta</taxon>
        <taxon>Tracheophyta</taxon>
        <taxon>Spermatophyta</taxon>
        <taxon>Pinopsida</taxon>
        <taxon>Pinidae</taxon>
        <taxon>Conifers II</taxon>
        <taxon>Cupressales</taxon>
        <taxon>Taxaceae</taxon>
        <taxon>Taxus</taxon>
    </lineage>
</organism>
<proteinExistence type="predicted"/>
<dbReference type="EMBL" id="JAHRHJ020000005">
    <property type="protein sequence ID" value="KAH9316190.1"/>
    <property type="molecule type" value="Genomic_DNA"/>
</dbReference>
<name>A0AA38LC36_TAXCH</name>
<dbReference type="AlphaFoldDB" id="A0AA38LC36"/>
<keyword evidence="2" id="KW-1185">Reference proteome</keyword>
<feature type="non-terminal residue" evidence="1">
    <location>
        <position position="55"/>
    </location>
</feature>
<accession>A0AA38LC36</accession>
<gene>
    <name evidence="1" type="ORF">KI387_024817</name>
</gene>
<sequence length="55" mass="6201">MTPQGMVECDRVRVDARQRKFLTADLGRVERVPQTVPADKNLIDWLESLLGSFAA</sequence>
<comment type="caution">
    <text evidence="1">The sequence shown here is derived from an EMBL/GenBank/DDBJ whole genome shotgun (WGS) entry which is preliminary data.</text>
</comment>
<reference evidence="1 2" key="1">
    <citation type="journal article" date="2021" name="Nat. Plants">
        <title>The Taxus genome provides insights into paclitaxel biosynthesis.</title>
        <authorList>
            <person name="Xiong X."/>
            <person name="Gou J."/>
            <person name="Liao Q."/>
            <person name="Li Y."/>
            <person name="Zhou Q."/>
            <person name="Bi G."/>
            <person name="Li C."/>
            <person name="Du R."/>
            <person name="Wang X."/>
            <person name="Sun T."/>
            <person name="Guo L."/>
            <person name="Liang H."/>
            <person name="Lu P."/>
            <person name="Wu Y."/>
            <person name="Zhang Z."/>
            <person name="Ro D.K."/>
            <person name="Shang Y."/>
            <person name="Huang S."/>
            <person name="Yan J."/>
        </authorList>
    </citation>
    <scope>NUCLEOTIDE SEQUENCE [LARGE SCALE GENOMIC DNA]</scope>
    <source>
        <strain evidence="1">Ta-2019</strain>
    </source>
</reference>
<dbReference type="Proteomes" id="UP000824469">
    <property type="component" value="Unassembled WGS sequence"/>
</dbReference>